<comment type="caution">
    <text evidence="9">The sequence shown here is derived from an EMBL/GenBank/DDBJ whole genome shotgun (WGS) entry which is preliminary data.</text>
</comment>
<proteinExistence type="predicted"/>
<keyword evidence="2" id="KW-1003">Cell membrane</keyword>
<dbReference type="PANTHER" id="PTHR30572">
    <property type="entry name" value="MEMBRANE COMPONENT OF TRANSPORTER-RELATED"/>
    <property type="match status" value="1"/>
</dbReference>
<organism evidence="9 10">
    <name type="scientific">Fulvimonas soli</name>
    <dbReference type="NCBI Taxonomy" id="155197"/>
    <lineage>
        <taxon>Bacteria</taxon>
        <taxon>Pseudomonadati</taxon>
        <taxon>Pseudomonadota</taxon>
        <taxon>Gammaproteobacteria</taxon>
        <taxon>Lysobacterales</taxon>
        <taxon>Rhodanobacteraceae</taxon>
        <taxon>Fulvimonas</taxon>
    </lineage>
</organism>
<keyword evidence="10" id="KW-1185">Reference proteome</keyword>
<keyword evidence="4 6" id="KW-1133">Transmembrane helix</keyword>
<dbReference type="GO" id="GO:0022857">
    <property type="term" value="F:transmembrane transporter activity"/>
    <property type="evidence" value="ECO:0007669"/>
    <property type="project" value="TreeGrafter"/>
</dbReference>
<evidence type="ECO:0000259" key="7">
    <source>
        <dbReference type="Pfam" id="PF02687"/>
    </source>
</evidence>
<keyword evidence="5 6" id="KW-0472">Membrane</keyword>
<dbReference type="Pfam" id="PF02687">
    <property type="entry name" value="FtsX"/>
    <property type="match status" value="1"/>
</dbReference>
<comment type="subcellular location">
    <subcellularLocation>
        <location evidence="1">Cell membrane</location>
        <topology evidence="1">Multi-pass membrane protein</topology>
    </subcellularLocation>
</comment>
<feature type="domain" description="MacB-like periplasmic core" evidence="8">
    <location>
        <begin position="26"/>
        <end position="226"/>
    </location>
</feature>
<reference evidence="9 10" key="1">
    <citation type="submission" date="2018-05" db="EMBL/GenBank/DDBJ databases">
        <title>Genomic Encyclopedia of Type Strains, Phase IV (KMG-IV): sequencing the most valuable type-strain genomes for metagenomic binning, comparative biology and taxonomic classification.</title>
        <authorList>
            <person name="Goeker M."/>
        </authorList>
    </citation>
    <scope>NUCLEOTIDE SEQUENCE [LARGE SCALE GENOMIC DNA]</scope>
    <source>
        <strain evidence="9 10">DSM 14263</strain>
    </source>
</reference>
<sequence>MDEGARLFSYYVNLAFRSFRRSPGLTALMVLAISFGVAATMTTFAVFRAVSGDPIPWKSSRLFVPQVDTWGPAARGSSGEPPNALDYGTASALLRDHRGTLQSAIYKLSPAVQASQTGSHPINVDGHAVGAEFFPMLDVPFRYGSGWSRQDDEARANVAVISERLNRRLFGGENSVGRTLAIEGRSYRIVGVLRHWDPQPRFFDVVNTGGFSAAGEDLLLPFNTAIAAGIATTGNTACNKNPDEAGIAGLVHSGCAWIAYLVQLDSRDAANAYRRYLDGYARQLKDSGAVQWEPNNRLRDLPAWLDHLHVVPPDTGVSLLVALGLLVVCLVNTSGLLLAKFLRRSGEIGMRRAVGASRTAIYAQFLIESGMVGLAGGCLGLGLTAIGVMCVHWLLPADIASLARIDAVLLALTICLALLSTLLAGAYPTLRATRVQPSLQLKAF</sequence>
<evidence type="ECO:0000256" key="5">
    <source>
        <dbReference type="ARBA" id="ARBA00023136"/>
    </source>
</evidence>
<evidence type="ECO:0000256" key="1">
    <source>
        <dbReference type="ARBA" id="ARBA00004651"/>
    </source>
</evidence>
<dbReference type="InterPro" id="IPR003838">
    <property type="entry name" value="ABC3_permease_C"/>
</dbReference>
<feature type="transmembrane region" description="Helical" evidence="6">
    <location>
        <begin position="319"/>
        <end position="342"/>
    </location>
</feature>
<dbReference type="Proteomes" id="UP000245812">
    <property type="component" value="Unassembled WGS sequence"/>
</dbReference>
<feature type="transmembrane region" description="Helical" evidence="6">
    <location>
        <begin position="25"/>
        <end position="47"/>
    </location>
</feature>
<name>A0A316IIN2_9GAMM</name>
<dbReference type="AlphaFoldDB" id="A0A316IIN2"/>
<feature type="transmembrane region" description="Helical" evidence="6">
    <location>
        <begin position="407"/>
        <end position="430"/>
    </location>
</feature>
<evidence type="ECO:0000256" key="6">
    <source>
        <dbReference type="SAM" id="Phobius"/>
    </source>
</evidence>
<feature type="transmembrane region" description="Helical" evidence="6">
    <location>
        <begin position="372"/>
        <end position="395"/>
    </location>
</feature>
<evidence type="ECO:0000313" key="9">
    <source>
        <dbReference type="EMBL" id="PWK92374.1"/>
    </source>
</evidence>
<dbReference type="Pfam" id="PF12704">
    <property type="entry name" value="MacB_PCD"/>
    <property type="match status" value="1"/>
</dbReference>
<gene>
    <name evidence="9" type="ORF">C7456_102107</name>
</gene>
<dbReference type="InterPro" id="IPR050250">
    <property type="entry name" value="Macrolide_Exporter_MacB"/>
</dbReference>
<dbReference type="GO" id="GO:0005886">
    <property type="term" value="C:plasma membrane"/>
    <property type="evidence" value="ECO:0007669"/>
    <property type="project" value="UniProtKB-SubCell"/>
</dbReference>
<dbReference type="InterPro" id="IPR025857">
    <property type="entry name" value="MacB_PCD"/>
</dbReference>
<evidence type="ECO:0000259" key="8">
    <source>
        <dbReference type="Pfam" id="PF12704"/>
    </source>
</evidence>
<evidence type="ECO:0000256" key="2">
    <source>
        <dbReference type="ARBA" id="ARBA00022475"/>
    </source>
</evidence>
<evidence type="ECO:0000256" key="4">
    <source>
        <dbReference type="ARBA" id="ARBA00022989"/>
    </source>
</evidence>
<evidence type="ECO:0000313" key="10">
    <source>
        <dbReference type="Proteomes" id="UP000245812"/>
    </source>
</evidence>
<feature type="domain" description="ABC3 transporter permease C-terminal" evidence="7">
    <location>
        <begin position="320"/>
        <end position="437"/>
    </location>
</feature>
<accession>A0A316IIN2</accession>
<evidence type="ECO:0000256" key="3">
    <source>
        <dbReference type="ARBA" id="ARBA00022692"/>
    </source>
</evidence>
<keyword evidence="3 6" id="KW-0812">Transmembrane</keyword>
<dbReference type="PANTHER" id="PTHR30572:SF18">
    <property type="entry name" value="ABC-TYPE MACROLIDE FAMILY EXPORT SYSTEM PERMEASE COMPONENT 2"/>
    <property type="match status" value="1"/>
</dbReference>
<protein>
    <submittedName>
        <fullName evidence="9">Putative ABC transport system permease protein</fullName>
    </submittedName>
</protein>
<dbReference type="EMBL" id="QGHC01000002">
    <property type="protein sequence ID" value="PWK92374.1"/>
    <property type="molecule type" value="Genomic_DNA"/>
</dbReference>